<dbReference type="HOGENOM" id="CLU_156494_0_0_6"/>
<name>C4K3F8_HAMD5</name>
<dbReference type="Gene3D" id="3.30.300.250">
    <property type="match status" value="1"/>
</dbReference>
<proteinExistence type="predicted"/>
<evidence type="ECO:0000313" key="2">
    <source>
        <dbReference type="Proteomes" id="UP000002334"/>
    </source>
</evidence>
<dbReference type="InterPro" id="IPR016502">
    <property type="entry name" value="T2SSS_2"/>
</dbReference>
<gene>
    <name evidence="1" type="ordered locus">HDEF_0341</name>
</gene>
<sequence>MLMFYQLIFFLLIFILNGCVKPVAIDPASTLAKKQVDKIRPYLPVKSEHYVLMMAHHQANKINMIFMQEQGAEFTKSPDQFLEEYKKQLCASNEILNVLQQNVQYDMSISGSWNKPLARMSLSYKDCLYKTEKP</sequence>
<dbReference type="Proteomes" id="UP000002334">
    <property type="component" value="Chromosome"/>
</dbReference>
<keyword evidence="1" id="KW-0449">Lipoprotein</keyword>
<dbReference type="EMBL" id="CP001277">
    <property type="protein sequence ID" value="ACQ67101.1"/>
    <property type="molecule type" value="Genomic_DNA"/>
</dbReference>
<keyword evidence="2" id="KW-1185">Reference proteome</keyword>
<protein>
    <submittedName>
        <fullName evidence="1">Lipoprotein</fullName>
    </submittedName>
</protein>
<organism evidence="1 2">
    <name type="scientific">Hamiltonella defensa subsp. Acyrthosiphon pisum (strain 5AT)</name>
    <dbReference type="NCBI Taxonomy" id="572265"/>
    <lineage>
        <taxon>Bacteria</taxon>
        <taxon>Pseudomonadati</taxon>
        <taxon>Pseudomonadota</taxon>
        <taxon>Gammaproteobacteria</taxon>
        <taxon>Enterobacterales</taxon>
        <taxon>Enterobacteriaceae</taxon>
        <taxon>aphid secondary symbionts</taxon>
        <taxon>Candidatus Williamhamiltonella</taxon>
    </lineage>
</organism>
<dbReference type="STRING" id="572265.HDEF_0341"/>
<evidence type="ECO:0000313" key="1">
    <source>
        <dbReference type="EMBL" id="ACQ67101.1"/>
    </source>
</evidence>
<dbReference type="AlphaFoldDB" id="C4K3F8"/>
<accession>C4K3F8</accession>
<dbReference type="Pfam" id="PF16549">
    <property type="entry name" value="T2SSS_2"/>
    <property type="match status" value="1"/>
</dbReference>
<dbReference type="eggNOG" id="ENOG502ZG1M">
    <property type="taxonomic scope" value="Bacteria"/>
</dbReference>
<reference evidence="1 2" key="1">
    <citation type="journal article" date="2009" name="Proc. Natl. Acad. Sci. U.S.A.">
        <title>Hamiltonella defensa, genome evolution of protective bacterial endosymbiont from pathogenic ancestors.</title>
        <authorList>
            <person name="Degnan P.H."/>
            <person name="Yu Y."/>
            <person name="Sisneros N."/>
            <person name="Wing R.A."/>
            <person name="Moran N.A."/>
        </authorList>
    </citation>
    <scope>NUCLEOTIDE SEQUENCE [LARGE SCALE GENOMIC DNA]</scope>
    <source>
        <strain evidence="2">5AT</strain>
    </source>
</reference>
<dbReference type="KEGG" id="hde:HDEF_0341"/>